<proteinExistence type="inferred from homology"/>
<keyword evidence="4" id="KW-0378">Hydrolase</keyword>
<organism evidence="5 6">
    <name type="scientific">Longivirga aurantiaca</name>
    <dbReference type="NCBI Taxonomy" id="1837743"/>
    <lineage>
        <taxon>Bacteria</taxon>
        <taxon>Bacillati</taxon>
        <taxon>Actinomycetota</taxon>
        <taxon>Actinomycetes</taxon>
        <taxon>Sporichthyales</taxon>
        <taxon>Sporichthyaceae</taxon>
        <taxon>Longivirga</taxon>
    </lineage>
</organism>
<accession>A0ABW1T0C0</accession>
<dbReference type="CDD" id="cd00518">
    <property type="entry name" value="H2MP"/>
    <property type="match status" value="1"/>
</dbReference>
<evidence type="ECO:0000256" key="4">
    <source>
        <dbReference type="ARBA" id="ARBA00022801"/>
    </source>
</evidence>
<evidence type="ECO:0000313" key="6">
    <source>
        <dbReference type="Proteomes" id="UP001596138"/>
    </source>
</evidence>
<dbReference type="InterPro" id="IPR000671">
    <property type="entry name" value="Peptidase_A31"/>
</dbReference>
<evidence type="ECO:0000256" key="3">
    <source>
        <dbReference type="ARBA" id="ARBA00022750"/>
    </source>
</evidence>
<keyword evidence="6" id="KW-1185">Reference proteome</keyword>
<protein>
    <submittedName>
        <fullName evidence="5">Hydrogenase maturation protease</fullName>
    </submittedName>
</protein>
<comment type="caution">
    <text evidence="5">The sequence shown here is derived from an EMBL/GenBank/DDBJ whole genome shotgun (WGS) entry which is preliminary data.</text>
</comment>
<evidence type="ECO:0000256" key="1">
    <source>
        <dbReference type="ARBA" id="ARBA00006814"/>
    </source>
</evidence>
<dbReference type="Pfam" id="PF01750">
    <property type="entry name" value="HycI"/>
    <property type="match status" value="1"/>
</dbReference>
<gene>
    <name evidence="5" type="ORF">ACFQGU_09730</name>
</gene>
<name>A0ABW1T0C0_9ACTN</name>
<dbReference type="GO" id="GO:0006508">
    <property type="term" value="P:proteolysis"/>
    <property type="evidence" value="ECO:0007669"/>
    <property type="project" value="UniProtKB-KW"/>
</dbReference>
<dbReference type="InterPro" id="IPR023430">
    <property type="entry name" value="Pept_HybD-like_dom_sf"/>
</dbReference>
<dbReference type="GO" id="GO:0008233">
    <property type="term" value="F:peptidase activity"/>
    <property type="evidence" value="ECO:0007669"/>
    <property type="project" value="UniProtKB-KW"/>
</dbReference>
<dbReference type="PANTHER" id="PTHR30302:SF1">
    <property type="entry name" value="HYDROGENASE 2 MATURATION PROTEASE"/>
    <property type="match status" value="1"/>
</dbReference>
<dbReference type="Proteomes" id="UP001596138">
    <property type="component" value="Unassembled WGS sequence"/>
</dbReference>
<dbReference type="PANTHER" id="PTHR30302">
    <property type="entry name" value="HYDROGENASE 1 MATURATION PROTEASE"/>
    <property type="match status" value="1"/>
</dbReference>
<dbReference type="EMBL" id="JBHSTI010000008">
    <property type="protein sequence ID" value="MFC6238158.1"/>
    <property type="molecule type" value="Genomic_DNA"/>
</dbReference>
<dbReference type="RefSeq" id="WP_386766123.1">
    <property type="nucleotide sequence ID" value="NZ_JBHSTI010000008.1"/>
</dbReference>
<dbReference type="NCBIfam" id="TIGR00072">
    <property type="entry name" value="hydrog_prot"/>
    <property type="match status" value="1"/>
</dbReference>
<evidence type="ECO:0000256" key="2">
    <source>
        <dbReference type="ARBA" id="ARBA00022670"/>
    </source>
</evidence>
<evidence type="ECO:0000313" key="5">
    <source>
        <dbReference type="EMBL" id="MFC6238158.1"/>
    </source>
</evidence>
<sequence length="152" mass="14724">MTGLIIGLGNAARGDDAIGVEVARRIAAQGLDGVEVAETDDPTGLLDLWAGAESAVVVDAMVSHGSPGTVACFDVAVDRLPGDGWSAGGTHALGLAAAVELSRALGTLPARLVIVGVEAQDMAAGAGLSSAVLGAADDAARVALDALGGGGR</sequence>
<keyword evidence="3" id="KW-0064">Aspartyl protease</keyword>
<dbReference type="SUPFAM" id="SSF53163">
    <property type="entry name" value="HybD-like"/>
    <property type="match status" value="1"/>
</dbReference>
<dbReference type="Gene3D" id="3.40.50.1450">
    <property type="entry name" value="HybD-like"/>
    <property type="match status" value="1"/>
</dbReference>
<reference evidence="6" key="1">
    <citation type="journal article" date="2019" name="Int. J. Syst. Evol. Microbiol.">
        <title>The Global Catalogue of Microorganisms (GCM) 10K type strain sequencing project: providing services to taxonomists for standard genome sequencing and annotation.</title>
        <authorList>
            <consortium name="The Broad Institute Genomics Platform"/>
            <consortium name="The Broad Institute Genome Sequencing Center for Infectious Disease"/>
            <person name="Wu L."/>
            <person name="Ma J."/>
        </authorList>
    </citation>
    <scope>NUCLEOTIDE SEQUENCE [LARGE SCALE GENOMIC DNA]</scope>
    <source>
        <strain evidence="6">CGMCC 4.7317</strain>
    </source>
</reference>
<comment type="similarity">
    <text evidence="1">Belongs to the peptidase A31 family.</text>
</comment>
<keyword evidence="2 5" id="KW-0645">Protease</keyword>